<gene>
    <name evidence="2" type="ORF">GBK04_23525</name>
</gene>
<keyword evidence="3" id="KW-1185">Reference proteome</keyword>
<dbReference type="InterPro" id="IPR027843">
    <property type="entry name" value="DUF4440"/>
</dbReference>
<accession>A0A7C9FZE3</accession>
<dbReference type="RefSeq" id="WP_152763958.1">
    <property type="nucleotide sequence ID" value="NZ_WHLY01000002.1"/>
</dbReference>
<comment type="caution">
    <text evidence="2">The sequence shown here is derived from an EMBL/GenBank/DDBJ whole genome shotgun (WGS) entry which is preliminary data.</text>
</comment>
<evidence type="ECO:0000259" key="1">
    <source>
        <dbReference type="Pfam" id="PF14534"/>
    </source>
</evidence>
<name>A0A7C9FZE3_9BACT</name>
<dbReference type="Gene3D" id="3.10.450.50">
    <property type="match status" value="1"/>
</dbReference>
<dbReference type="InterPro" id="IPR032710">
    <property type="entry name" value="NTF2-like_dom_sf"/>
</dbReference>
<evidence type="ECO:0000313" key="3">
    <source>
        <dbReference type="Proteomes" id="UP000479293"/>
    </source>
</evidence>
<protein>
    <submittedName>
        <fullName evidence="2">DUF4440 domain-containing protein</fullName>
    </submittedName>
</protein>
<evidence type="ECO:0000313" key="2">
    <source>
        <dbReference type="EMBL" id="MPR36233.1"/>
    </source>
</evidence>
<sequence length="147" mass="16478">MKQLAIYLVLSTLTLPSVQGQGTPSQADKAIYDLIDAYSEAREKQDTILLKKILTTDVDQLVSTGEWRTGIGESVSGMMRSSATKPGTRSLTVEKIRYLNPQSALADARYVIQNDDRTARQMWSTFVVVKQRNQWKISAIRNMLPAK</sequence>
<dbReference type="AlphaFoldDB" id="A0A7C9FZE3"/>
<reference evidence="2 3" key="1">
    <citation type="submission" date="2019-10" db="EMBL/GenBank/DDBJ databases">
        <title>Draft Genome Sequence of Cytophagaceae sp. SJW1-29.</title>
        <authorList>
            <person name="Choi A."/>
        </authorList>
    </citation>
    <scope>NUCLEOTIDE SEQUENCE [LARGE SCALE GENOMIC DNA]</scope>
    <source>
        <strain evidence="2 3">SJW1-29</strain>
    </source>
</reference>
<organism evidence="2 3">
    <name type="scientific">Salmonirosea aquatica</name>
    <dbReference type="NCBI Taxonomy" id="2654236"/>
    <lineage>
        <taxon>Bacteria</taxon>
        <taxon>Pseudomonadati</taxon>
        <taxon>Bacteroidota</taxon>
        <taxon>Cytophagia</taxon>
        <taxon>Cytophagales</taxon>
        <taxon>Spirosomataceae</taxon>
        <taxon>Salmonirosea</taxon>
    </lineage>
</organism>
<proteinExistence type="predicted"/>
<dbReference type="Proteomes" id="UP000479293">
    <property type="component" value="Unassembled WGS sequence"/>
</dbReference>
<dbReference type="Pfam" id="PF14534">
    <property type="entry name" value="DUF4440"/>
    <property type="match status" value="1"/>
</dbReference>
<dbReference type="EMBL" id="WHLY01000002">
    <property type="protein sequence ID" value="MPR36233.1"/>
    <property type="molecule type" value="Genomic_DNA"/>
</dbReference>
<feature type="domain" description="DUF4440" evidence="1">
    <location>
        <begin position="34"/>
        <end position="137"/>
    </location>
</feature>
<dbReference type="SUPFAM" id="SSF54427">
    <property type="entry name" value="NTF2-like"/>
    <property type="match status" value="1"/>
</dbReference>